<protein>
    <recommendedName>
        <fullName evidence="3">DUF458 domain-containing protein</fullName>
    </recommendedName>
</protein>
<reference evidence="1 2" key="1">
    <citation type="journal article" date="2016" name="Nat. Commun.">
        <title>Thousands of microbial genomes shed light on interconnected biogeochemical processes in an aquifer system.</title>
        <authorList>
            <person name="Anantharaman K."/>
            <person name="Brown C.T."/>
            <person name="Hug L.A."/>
            <person name="Sharon I."/>
            <person name="Castelle C.J."/>
            <person name="Probst A.J."/>
            <person name="Thomas B.C."/>
            <person name="Singh A."/>
            <person name="Wilkins M.J."/>
            <person name="Karaoz U."/>
            <person name="Brodie E.L."/>
            <person name="Williams K.H."/>
            <person name="Hubbard S.S."/>
            <person name="Banfield J.F."/>
        </authorList>
    </citation>
    <scope>NUCLEOTIDE SEQUENCE [LARGE SCALE GENOMIC DNA]</scope>
</reference>
<sequence length="156" mass="17631">MFHNLIGNTFDLAGIVREISKFVKKAPTRRYRIIVGSDSSMHQKVRFVTAVTIWRIGNGGIHFWTTSEQKISSDLRGRIYQETIRSITLAQELRGQLKDELGDEFFWDDQVHIDVGERGPTKDLIDAVVGMVKGYGFDAVIKPYAFGASTVADRHT</sequence>
<dbReference type="STRING" id="1798338.A3J56_00810"/>
<dbReference type="AlphaFoldDB" id="A0A1F5WG44"/>
<dbReference type="PANTHER" id="PTHR39961">
    <property type="entry name" value="HYPOTHETICAL CYTOSOLIC PROTEIN"/>
    <property type="match status" value="1"/>
</dbReference>
<evidence type="ECO:0000313" key="2">
    <source>
        <dbReference type="Proteomes" id="UP000178406"/>
    </source>
</evidence>
<dbReference type="EMBL" id="MFHQ01000017">
    <property type="protein sequence ID" value="OGF74544.1"/>
    <property type="molecule type" value="Genomic_DNA"/>
</dbReference>
<dbReference type="Pfam" id="PF04308">
    <property type="entry name" value="RNaseH_like"/>
    <property type="match status" value="1"/>
</dbReference>
<organism evidence="1 2">
    <name type="scientific">Candidatus Giovannonibacteria bacterium RIFCSPHIGHO2_02_FULL_46_20</name>
    <dbReference type="NCBI Taxonomy" id="1798338"/>
    <lineage>
        <taxon>Bacteria</taxon>
        <taxon>Candidatus Giovannoniibacteriota</taxon>
    </lineage>
</organism>
<dbReference type="InterPro" id="IPR007405">
    <property type="entry name" value="Phage_KVP40_Orf299"/>
</dbReference>
<comment type="caution">
    <text evidence="1">The sequence shown here is derived from an EMBL/GenBank/DDBJ whole genome shotgun (WGS) entry which is preliminary data.</text>
</comment>
<evidence type="ECO:0008006" key="3">
    <source>
        <dbReference type="Google" id="ProtNLM"/>
    </source>
</evidence>
<dbReference type="Proteomes" id="UP000178406">
    <property type="component" value="Unassembled WGS sequence"/>
</dbReference>
<gene>
    <name evidence="1" type="ORF">A3J56_00810</name>
</gene>
<accession>A0A1F5WG44</accession>
<proteinExistence type="predicted"/>
<dbReference type="PANTHER" id="PTHR39961:SF1">
    <property type="entry name" value="DUF458 DOMAIN-CONTAINING PROTEIN"/>
    <property type="match status" value="1"/>
</dbReference>
<evidence type="ECO:0000313" key="1">
    <source>
        <dbReference type="EMBL" id="OGF74544.1"/>
    </source>
</evidence>
<name>A0A1F5WG44_9BACT</name>